<dbReference type="Gene3D" id="3.30.70.1290">
    <property type="entry name" value="Transposase IS200-like"/>
    <property type="match status" value="1"/>
</dbReference>
<name>A0A2M7BWN4_9BACT</name>
<dbReference type="GO" id="GO:0006313">
    <property type="term" value="P:DNA transposition"/>
    <property type="evidence" value="ECO:0007669"/>
    <property type="project" value="InterPro"/>
</dbReference>
<reference evidence="2" key="1">
    <citation type="submission" date="2017-09" db="EMBL/GenBank/DDBJ databases">
        <title>Depth-based differentiation of microbial function through sediment-hosted aquifers and enrichment of novel symbionts in the deep terrestrial subsurface.</title>
        <authorList>
            <person name="Probst A.J."/>
            <person name="Ladd B."/>
            <person name="Jarett J.K."/>
            <person name="Geller-Mcgrath D.E."/>
            <person name="Sieber C.M.K."/>
            <person name="Emerson J.B."/>
            <person name="Anantharaman K."/>
            <person name="Thomas B.C."/>
            <person name="Malmstrom R."/>
            <person name="Stieglmeier M."/>
            <person name="Klingl A."/>
            <person name="Woyke T."/>
            <person name="Ryan C.M."/>
            <person name="Banfield J.F."/>
        </authorList>
    </citation>
    <scope>NUCLEOTIDE SEQUENCE [LARGE SCALE GENOMIC DNA]</scope>
</reference>
<gene>
    <name evidence="1" type="ORF">COS50_02865</name>
</gene>
<proteinExistence type="predicted"/>
<evidence type="ECO:0008006" key="3">
    <source>
        <dbReference type="Google" id="ProtNLM"/>
    </source>
</evidence>
<protein>
    <recommendedName>
        <fullName evidence="3">Transposase IS200-like domain-containing protein</fullName>
    </recommendedName>
</protein>
<evidence type="ECO:0000313" key="2">
    <source>
        <dbReference type="Proteomes" id="UP000230673"/>
    </source>
</evidence>
<organism evidence="1 2">
    <name type="scientific">Candidatus Roizmanbacteria bacterium CG03_land_8_20_14_0_80_35_26</name>
    <dbReference type="NCBI Taxonomy" id="1974845"/>
    <lineage>
        <taxon>Bacteria</taxon>
        <taxon>Candidatus Roizmaniibacteriota</taxon>
    </lineage>
</organism>
<dbReference type="InterPro" id="IPR036515">
    <property type="entry name" value="Transposase_17_sf"/>
</dbReference>
<dbReference type="EMBL" id="PEUY01000039">
    <property type="protein sequence ID" value="PIV10939.1"/>
    <property type="molecule type" value="Genomic_DNA"/>
</dbReference>
<comment type="caution">
    <text evidence="1">The sequence shown here is derived from an EMBL/GenBank/DDBJ whole genome shotgun (WGS) entry which is preliminary data.</text>
</comment>
<sequence>MPNHIHGIIIIKNKKQIINVGTIHELSLQKEFISDWKQRRHMLLPIIIGFFKMNSSKSIHNLGLNSFQWQRSFYDHIIRNEKSLQKIRQYIQDNPKNWQTDRNNLSFKP</sequence>
<accession>A0A2M7BWN4</accession>
<dbReference type="SUPFAM" id="SSF143422">
    <property type="entry name" value="Transposase IS200-like"/>
    <property type="match status" value="1"/>
</dbReference>
<dbReference type="GO" id="GO:0043565">
    <property type="term" value="F:sequence-specific DNA binding"/>
    <property type="evidence" value="ECO:0007669"/>
    <property type="project" value="TreeGrafter"/>
</dbReference>
<evidence type="ECO:0000313" key="1">
    <source>
        <dbReference type="EMBL" id="PIV10939.1"/>
    </source>
</evidence>
<dbReference type="AlphaFoldDB" id="A0A2M7BWN4"/>
<dbReference type="Proteomes" id="UP000230673">
    <property type="component" value="Unassembled WGS sequence"/>
</dbReference>
<dbReference type="InterPro" id="IPR052715">
    <property type="entry name" value="RAYT_transposase"/>
</dbReference>
<dbReference type="GO" id="GO:0004803">
    <property type="term" value="F:transposase activity"/>
    <property type="evidence" value="ECO:0007669"/>
    <property type="project" value="InterPro"/>
</dbReference>
<dbReference type="PANTHER" id="PTHR36966">
    <property type="entry name" value="REP-ASSOCIATED TYROSINE TRANSPOSASE"/>
    <property type="match status" value="1"/>
</dbReference>
<dbReference type="PANTHER" id="PTHR36966:SF1">
    <property type="entry name" value="REP-ASSOCIATED TYROSINE TRANSPOSASE"/>
    <property type="match status" value="1"/>
</dbReference>